<reference evidence="2" key="1">
    <citation type="submission" date="2022-11" db="UniProtKB">
        <authorList>
            <consortium name="WormBaseParasite"/>
        </authorList>
    </citation>
    <scope>IDENTIFICATION</scope>
</reference>
<evidence type="ECO:0000313" key="2">
    <source>
        <dbReference type="WBParaSite" id="PSAMB.scaffold7899size6920.g30693.t1"/>
    </source>
</evidence>
<sequence>MLTSKARTTLNKIPAKKPDYALKAFITAFPAVTETPNHEGDGFISAFPSLAEEPSADCPEYDSWSESSTVVNMAMRSVEIASAEA</sequence>
<dbReference type="AlphaFoldDB" id="A0A914XCU2"/>
<dbReference type="Proteomes" id="UP000887566">
    <property type="component" value="Unplaced"/>
</dbReference>
<keyword evidence="1" id="KW-1185">Reference proteome</keyword>
<organism evidence="1 2">
    <name type="scientific">Plectus sambesii</name>
    <dbReference type="NCBI Taxonomy" id="2011161"/>
    <lineage>
        <taxon>Eukaryota</taxon>
        <taxon>Metazoa</taxon>
        <taxon>Ecdysozoa</taxon>
        <taxon>Nematoda</taxon>
        <taxon>Chromadorea</taxon>
        <taxon>Plectida</taxon>
        <taxon>Plectina</taxon>
        <taxon>Plectoidea</taxon>
        <taxon>Plectidae</taxon>
        <taxon>Plectus</taxon>
    </lineage>
</organism>
<protein>
    <submittedName>
        <fullName evidence="2">Uncharacterized protein</fullName>
    </submittedName>
</protein>
<name>A0A914XCU2_9BILA</name>
<dbReference type="WBParaSite" id="PSAMB.scaffold7899size6920.g30693.t1">
    <property type="protein sequence ID" value="PSAMB.scaffold7899size6920.g30693.t1"/>
    <property type="gene ID" value="PSAMB.scaffold7899size6920.g30693"/>
</dbReference>
<accession>A0A914XCU2</accession>
<evidence type="ECO:0000313" key="1">
    <source>
        <dbReference type="Proteomes" id="UP000887566"/>
    </source>
</evidence>
<proteinExistence type="predicted"/>